<evidence type="ECO:0000313" key="1">
    <source>
        <dbReference type="EMBL" id="EHQ62196.1"/>
    </source>
</evidence>
<organism evidence="1 2">
    <name type="scientific">Paenibacillus dendritiformis C454</name>
    <dbReference type="NCBI Taxonomy" id="1131935"/>
    <lineage>
        <taxon>Bacteria</taxon>
        <taxon>Bacillati</taxon>
        <taxon>Bacillota</taxon>
        <taxon>Bacilli</taxon>
        <taxon>Bacillales</taxon>
        <taxon>Paenibacillaceae</taxon>
        <taxon>Paenibacillus</taxon>
    </lineage>
</organism>
<dbReference type="EMBL" id="AHKH01000024">
    <property type="protein sequence ID" value="EHQ62196.1"/>
    <property type="molecule type" value="Genomic_DNA"/>
</dbReference>
<dbReference type="PATRIC" id="fig|1131935.3.peg.2336"/>
<dbReference type="OrthoDB" id="2662425at2"/>
<keyword evidence="2" id="KW-1185">Reference proteome</keyword>
<proteinExistence type="predicted"/>
<accession>H3SFG7</accession>
<protein>
    <submittedName>
        <fullName evidence="1">Uncharacterized protein</fullName>
    </submittedName>
</protein>
<dbReference type="STRING" id="1131935.PDENDC454_11360"/>
<dbReference type="RefSeq" id="WP_006676772.1">
    <property type="nucleotide sequence ID" value="NZ_AHKH01000024.1"/>
</dbReference>
<reference evidence="1 2" key="1">
    <citation type="journal article" date="2012" name="J. Bacteriol.">
        <title>Genome Sequence of the Pattern-Forming Social Bacterium Paenibacillus dendritiformis C454 Chiral Morphotype.</title>
        <authorList>
            <person name="Sirota-Madi A."/>
            <person name="Olender T."/>
            <person name="Helman Y."/>
            <person name="Brainis I."/>
            <person name="Finkelshtein A."/>
            <person name="Roth D."/>
            <person name="Hagai E."/>
            <person name="Leshkowitz D."/>
            <person name="Brodsky L."/>
            <person name="Galatenko V."/>
            <person name="Nikolaev V."/>
            <person name="Gutnick D.L."/>
            <person name="Lancet D."/>
            <person name="Ben-Jacob E."/>
        </authorList>
    </citation>
    <scope>NUCLEOTIDE SEQUENCE [LARGE SCALE GENOMIC DNA]</scope>
    <source>
        <strain evidence="1 2">C454</strain>
    </source>
</reference>
<gene>
    <name evidence="1" type="ORF">PDENDC454_11360</name>
</gene>
<dbReference type="AlphaFoldDB" id="H3SFG7"/>
<evidence type="ECO:0000313" key="2">
    <source>
        <dbReference type="Proteomes" id="UP000003900"/>
    </source>
</evidence>
<dbReference type="Proteomes" id="UP000003900">
    <property type="component" value="Unassembled WGS sequence"/>
</dbReference>
<comment type="caution">
    <text evidence="1">The sequence shown here is derived from an EMBL/GenBank/DDBJ whole genome shotgun (WGS) entry which is preliminary data.</text>
</comment>
<sequence length="113" mass="12547">MKTMDMAINQRDAQLLAKGERTTELLNVVLKVDREEYLAAESDALMIRSEKVPWADPAKSSFDKKRVKRPVFLPSVIHSIAPQTLADEVAGVGTVTYDQMLKLGFIIEQVSAA</sequence>
<name>H3SFG7_9BACL</name>